<proteinExistence type="inferred from homology"/>
<dbReference type="InterPro" id="IPR009010">
    <property type="entry name" value="Asp_de-COase-like_dom_sf"/>
</dbReference>
<keyword evidence="5" id="KW-0460">Magnesium</keyword>
<comment type="cofactor">
    <cofactor evidence="1">
        <name>Mg(2+)</name>
        <dbReference type="ChEBI" id="CHEBI:18420"/>
    </cofactor>
</comment>
<evidence type="ECO:0000256" key="4">
    <source>
        <dbReference type="ARBA" id="ARBA00022679"/>
    </source>
</evidence>
<keyword evidence="9" id="KW-1185">Reference proteome</keyword>
<dbReference type="RefSeq" id="WP_067090235.1">
    <property type="nucleotide sequence ID" value="NZ_LWMV01000146.1"/>
</dbReference>
<dbReference type="CDD" id="cd04179">
    <property type="entry name" value="DPM_DPG-synthase_like"/>
    <property type="match status" value="1"/>
</dbReference>
<feature type="transmembrane region" description="Helical" evidence="6">
    <location>
        <begin position="266"/>
        <end position="288"/>
    </location>
</feature>
<dbReference type="Pfam" id="PF00535">
    <property type="entry name" value="Glycos_transf_2"/>
    <property type="match status" value="1"/>
</dbReference>
<dbReference type="PANTHER" id="PTHR48090:SF10">
    <property type="entry name" value="GLUCOSYL-3-PHOSPHOGLYCERATE SYNTHASE"/>
    <property type="match status" value="1"/>
</dbReference>
<evidence type="ECO:0000259" key="7">
    <source>
        <dbReference type="Pfam" id="PF00535"/>
    </source>
</evidence>
<comment type="similarity">
    <text evidence="2">Belongs to the glycosyltransferase 2 family.</text>
</comment>
<dbReference type="InterPro" id="IPR001173">
    <property type="entry name" value="Glyco_trans_2-like"/>
</dbReference>
<evidence type="ECO:0000256" key="1">
    <source>
        <dbReference type="ARBA" id="ARBA00001946"/>
    </source>
</evidence>
<evidence type="ECO:0000313" key="8">
    <source>
        <dbReference type="EMBL" id="KZX13426.1"/>
    </source>
</evidence>
<dbReference type="InterPro" id="IPR029044">
    <property type="entry name" value="Nucleotide-diphossugar_trans"/>
</dbReference>
<evidence type="ECO:0000256" key="2">
    <source>
        <dbReference type="ARBA" id="ARBA00006739"/>
    </source>
</evidence>
<evidence type="ECO:0000256" key="3">
    <source>
        <dbReference type="ARBA" id="ARBA00022676"/>
    </source>
</evidence>
<feature type="domain" description="Glycosyltransferase 2-like" evidence="7">
    <location>
        <begin position="16"/>
        <end position="139"/>
    </location>
</feature>
<gene>
    <name evidence="8" type="primary">gpgS</name>
    <name evidence="8" type="ORF">MBCUR_06900</name>
</gene>
<feature type="transmembrane region" description="Helical" evidence="6">
    <location>
        <begin position="309"/>
        <end position="333"/>
    </location>
</feature>
<organism evidence="8 9">
    <name type="scientific">Methanobrevibacter curvatus</name>
    <dbReference type="NCBI Taxonomy" id="49547"/>
    <lineage>
        <taxon>Archaea</taxon>
        <taxon>Methanobacteriati</taxon>
        <taxon>Methanobacteriota</taxon>
        <taxon>Methanomada group</taxon>
        <taxon>Methanobacteria</taxon>
        <taxon>Methanobacteriales</taxon>
        <taxon>Methanobacteriaceae</taxon>
        <taxon>Methanobrevibacter</taxon>
    </lineage>
</organism>
<evidence type="ECO:0000313" key="9">
    <source>
        <dbReference type="Proteomes" id="UP000077245"/>
    </source>
</evidence>
<keyword evidence="4 8" id="KW-0808">Transferase</keyword>
<evidence type="ECO:0000256" key="6">
    <source>
        <dbReference type="SAM" id="Phobius"/>
    </source>
</evidence>
<dbReference type="AlphaFoldDB" id="A0A166BJ60"/>
<dbReference type="PATRIC" id="fig|49547.3.peg.742"/>
<protein>
    <submittedName>
        <fullName evidence="8">Glucosyl-3-phosphoglycerate synthase</fullName>
        <ecNumber evidence="8">2.4.1.266</ecNumber>
    </submittedName>
</protein>
<keyword evidence="6" id="KW-0812">Transmembrane</keyword>
<dbReference type="EC" id="2.4.1.266" evidence="8"/>
<dbReference type="Proteomes" id="UP000077245">
    <property type="component" value="Unassembled WGS sequence"/>
</dbReference>
<keyword evidence="3 8" id="KW-0328">Glycosyltransferase</keyword>
<dbReference type="SUPFAM" id="SSF53448">
    <property type="entry name" value="Nucleotide-diphospho-sugar transferases"/>
    <property type="match status" value="1"/>
</dbReference>
<dbReference type="OrthoDB" id="11098at2157"/>
<comment type="caution">
    <text evidence="8">The sequence shown here is derived from an EMBL/GenBank/DDBJ whole genome shotgun (WGS) entry which is preliminary data.</text>
</comment>
<dbReference type="Gene3D" id="3.90.550.10">
    <property type="entry name" value="Spore Coat Polysaccharide Biosynthesis Protein SpsA, Chain A"/>
    <property type="match status" value="1"/>
</dbReference>
<dbReference type="InterPro" id="IPR050256">
    <property type="entry name" value="Glycosyltransferase_2"/>
</dbReference>
<accession>A0A166BJ60</accession>
<keyword evidence="6" id="KW-1133">Transmembrane helix</keyword>
<keyword evidence="6" id="KW-0472">Membrane</keyword>
<dbReference type="EMBL" id="LWMV01000146">
    <property type="protein sequence ID" value="KZX13426.1"/>
    <property type="molecule type" value="Genomic_DNA"/>
</dbReference>
<dbReference type="SUPFAM" id="SSF50692">
    <property type="entry name" value="ADC-like"/>
    <property type="match status" value="1"/>
</dbReference>
<reference evidence="8 9" key="1">
    <citation type="submission" date="2016-04" db="EMBL/GenBank/DDBJ databases">
        <title>Genome sequence of Methanobrevibacter curvatus DSM 11111.</title>
        <authorList>
            <person name="Poehlein A."/>
            <person name="Seedorf H."/>
            <person name="Daniel R."/>
        </authorList>
    </citation>
    <scope>NUCLEOTIDE SEQUENCE [LARGE SCALE GENOMIC DNA]</scope>
    <source>
        <strain evidence="8 9">DSM 11111</strain>
    </source>
</reference>
<dbReference type="GO" id="GO:0016757">
    <property type="term" value="F:glycosyltransferase activity"/>
    <property type="evidence" value="ECO:0007669"/>
    <property type="project" value="UniProtKB-KW"/>
</dbReference>
<feature type="transmembrane region" description="Helical" evidence="6">
    <location>
        <begin position="239"/>
        <end position="260"/>
    </location>
</feature>
<evidence type="ECO:0000256" key="5">
    <source>
        <dbReference type="ARBA" id="ARBA00022842"/>
    </source>
</evidence>
<dbReference type="PANTHER" id="PTHR48090">
    <property type="entry name" value="UNDECAPRENYL-PHOSPHATE 4-DEOXY-4-FORMAMIDO-L-ARABINOSE TRANSFERASE-RELATED"/>
    <property type="match status" value="1"/>
</dbReference>
<name>A0A166BJ60_9EURY</name>
<sequence length="564" mass="63094">MSFEKEKKDKMSKTVSIVIPAYNEEDNISSVISTIKKIDYITEIIVVDDGSQDKTGEIAKSHGAILIKHIGNRGKGSALKTGLKNSKGDIVAFIDGDIKNLKKEMIDKITGPILEGKIELVKTKFVRESGRVTELTAKPLLRFFFPELNLTQPLSGQFAGKRSVLEKLKFEKDYGVDIGIVLDADAKGIKIEEVDIGEIKHDLSPLNTLNEMANEVVRTIINRATEYGRVTMMDTLGSYIRMATLGLSLLILGFYMIFFVTWTPLIIGEIITITGIILAIIYLIRLIVKTVAMFKKRPKMNFIKSFLKMHLPLVISAFVLIIMVTTFLSAATLNNGKLSIEPSSRNLVIIPSAPDQQIYLKGPYTVNSALENESNIIRMPKDALDTLGISYGDIITIGEESYGINHTTDGEENILRLPLSVRQSLDLRIGDLIQDGRILNIFQDNSVKHYLNYSNLSTNQTAIINYDLNSRNINGVQIQIYLDNKYIGTVSGVFNNGSSYSIYFNGYKADTILFKNQLIGNSYLAYYGNHIIEIKFIEKTSTSKTFKKDSENAFLSFNKKIEIL</sequence>
<dbReference type="STRING" id="49547.MBCUR_06900"/>